<organism evidence="2 3">
    <name type="scientific">Thelohanellus kitauei</name>
    <name type="common">Myxosporean</name>
    <dbReference type="NCBI Taxonomy" id="669202"/>
    <lineage>
        <taxon>Eukaryota</taxon>
        <taxon>Metazoa</taxon>
        <taxon>Cnidaria</taxon>
        <taxon>Myxozoa</taxon>
        <taxon>Myxosporea</taxon>
        <taxon>Bivalvulida</taxon>
        <taxon>Platysporina</taxon>
        <taxon>Myxobolidae</taxon>
        <taxon>Thelohanellus</taxon>
    </lineage>
</organism>
<feature type="chain" id="PRO_5002168936" evidence="1">
    <location>
        <begin position="17"/>
        <end position="247"/>
    </location>
</feature>
<keyword evidence="1" id="KW-0732">Signal</keyword>
<evidence type="ECO:0000313" key="2">
    <source>
        <dbReference type="EMBL" id="KII70401.1"/>
    </source>
</evidence>
<reference evidence="2 3" key="1">
    <citation type="journal article" date="2014" name="Genome Biol. Evol.">
        <title>The genome of the myxosporean Thelohanellus kitauei shows adaptations to nutrient acquisition within its fish host.</title>
        <authorList>
            <person name="Yang Y."/>
            <person name="Xiong J."/>
            <person name="Zhou Z."/>
            <person name="Huo F."/>
            <person name="Miao W."/>
            <person name="Ran C."/>
            <person name="Liu Y."/>
            <person name="Zhang J."/>
            <person name="Feng J."/>
            <person name="Wang M."/>
            <person name="Wang M."/>
            <person name="Wang L."/>
            <person name="Yao B."/>
        </authorList>
    </citation>
    <scope>NUCLEOTIDE SEQUENCE [LARGE SCALE GENOMIC DNA]</scope>
    <source>
        <strain evidence="2">Wuqing</strain>
    </source>
</reference>
<comment type="caution">
    <text evidence="2">The sequence shown here is derived from an EMBL/GenBank/DDBJ whole genome shotgun (WGS) entry which is preliminary data.</text>
</comment>
<dbReference type="AlphaFoldDB" id="A0A0C2MSY3"/>
<proteinExistence type="predicted"/>
<gene>
    <name evidence="2" type="ORF">RF11_00186</name>
</gene>
<accession>A0A0C2MSY3</accession>
<sequence>MTVLLLGLRHLFPADAFRPQRTIRVVLIVMFYLNWADLKHENEYTEACQSSNQVNLLKSNNTDNSCKTSKRMNEVDIEKKPRIHKNFLLGLTTKGAYHNYFRTYIRVSESIIGEQTWCEGHDLSHLKQNPSSLLAPLGRSVSLVTLSVLARLLYPFCMYFGLSLLHESQIAEMAGSPTISRCEKFQLTSTIVNKDQNSEYNDGKLIINIPKLTDIWRGLKVLSALRGIVSNNSSTEKTIKLATYYFT</sequence>
<dbReference type="Proteomes" id="UP000031668">
    <property type="component" value="Unassembled WGS sequence"/>
</dbReference>
<feature type="signal peptide" evidence="1">
    <location>
        <begin position="1"/>
        <end position="16"/>
    </location>
</feature>
<evidence type="ECO:0000256" key="1">
    <source>
        <dbReference type="SAM" id="SignalP"/>
    </source>
</evidence>
<keyword evidence="3" id="KW-1185">Reference proteome</keyword>
<evidence type="ECO:0000313" key="3">
    <source>
        <dbReference type="Proteomes" id="UP000031668"/>
    </source>
</evidence>
<protein>
    <submittedName>
        <fullName evidence="2">Uncharacterized protein</fullName>
    </submittedName>
</protein>
<name>A0A0C2MSY3_THEKT</name>
<dbReference type="EMBL" id="JWZT01002083">
    <property type="protein sequence ID" value="KII70401.1"/>
    <property type="molecule type" value="Genomic_DNA"/>
</dbReference>